<accession>A0A387BIK4</accession>
<evidence type="ECO:0000313" key="8">
    <source>
        <dbReference type="Proteomes" id="UP000278886"/>
    </source>
</evidence>
<keyword evidence="7" id="KW-0436">Ligase</keyword>
<dbReference type="RefSeq" id="WP_120762707.1">
    <property type="nucleotide sequence ID" value="NZ_CP032630.1"/>
</dbReference>
<dbReference type="Proteomes" id="UP000278886">
    <property type="component" value="Chromosome"/>
</dbReference>
<dbReference type="GO" id="GO:0016874">
    <property type="term" value="F:ligase activity"/>
    <property type="evidence" value="ECO:0007669"/>
    <property type="project" value="UniProtKB-KW"/>
</dbReference>
<dbReference type="Pfam" id="PF04932">
    <property type="entry name" value="Wzy_C"/>
    <property type="match status" value="1"/>
</dbReference>
<gene>
    <name evidence="7" type="ORF">D7I47_08885</name>
</gene>
<evidence type="ECO:0000256" key="5">
    <source>
        <dbReference type="SAM" id="Phobius"/>
    </source>
</evidence>
<sequence length="433" mass="47159">MRAATSYQRALAMLCFAVLAAGDFWRYLLSWWGWGALAVIVVALAVVELVRARVDVRRLPFFLLLFLAFAAASIAWSAYPGASALGVSLTLATTAIAALLATCLSWEEVLETFSDTMRWTLGLSLLFEFIVAAFIRRPVLPLWVDYSDLEKIPMAYYWSRNLLFEGGRIQGIVGNANILGMLALLGLIVFALRLAARKGSPVWGWFWIAVAVANLALTRSSTVMVALVVVALAALFLWIVRRTTGAARVAVFASGVALAVAGVVTAVLAREPLLGLLGRSPDLTNRLDIWEKVAALAVQRPAVGWGWVSYWVPWVEPFDDLIVIKGVTYLQAHNAWLDVFLQLGGVGVAIFALFVLGALMRSWGMAAEITRIRWAPAELRTPENAAPLLLLVALLVQSLAESRLLIEIGFALLVVIAVKTGWSDPERAEGVEA</sequence>
<dbReference type="PANTHER" id="PTHR37422:SF21">
    <property type="entry name" value="EXOQ-LIKE PROTEIN"/>
    <property type="match status" value="1"/>
</dbReference>
<evidence type="ECO:0000256" key="3">
    <source>
        <dbReference type="ARBA" id="ARBA00022989"/>
    </source>
</evidence>
<evidence type="ECO:0000256" key="1">
    <source>
        <dbReference type="ARBA" id="ARBA00004141"/>
    </source>
</evidence>
<feature type="transmembrane region" description="Helical" evidence="5">
    <location>
        <begin position="249"/>
        <end position="269"/>
    </location>
</feature>
<evidence type="ECO:0000256" key="2">
    <source>
        <dbReference type="ARBA" id="ARBA00022692"/>
    </source>
</evidence>
<evidence type="ECO:0000259" key="6">
    <source>
        <dbReference type="Pfam" id="PF04932"/>
    </source>
</evidence>
<feature type="transmembrane region" description="Helical" evidence="5">
    <location>
        <begin position="223"/>
        <end position="240"/>
    </location>
</feature>
<feature type="transmembrane region" description="Helical" evidence="5">
    <location>
        <begin position="31"/>
        <end position="49"/>
    </location>
</feature>
<proteinExistence type="predicted"/>
<dbReference type="EMBL" id="CP032630">
    <property type="protein sequence ID" value="AYF98360.1"/>
    <property type="molecule type" value="Genomic_DNA"/>
</dbReference>
<dbReference type="KEGG" id="lyd:D7I47_08885"/>
<dbReference type="GO" id="GO:0016020">
    <property type="term" value="C:membrane"/>
    <property type="evidence" value="ECO:0007669"/>
    <property type="project" value="UniProtKB-SubCell"/>
</dbReference>
<feature type="transmembrane region" description="Helical" evidence="5">
    <location>
        <begin position="172"/>
        <end position="195"/>
    </location>
</feature>
<keyword evidence="4 5" id="KW-0472">Membrane</keyword>
<reference evidence="8" key="1">
    <citation type="submission" date="2018-09" db="EMBL/GenBank/DDBJ databases">
        <title>Genome sequencing of strain 2DFWR-13.</title>
        <authorList>
            <person name="Heo J."/>
            <person name="Kim S.-J."/>
            <person name="Kwon S.-W."/>
        </authorList>
    </citation>
    <scope>NUCLEOTIDE SEQUENCE [LARGE SCALE GENOMIC DNA]</scope>
    <source>
        <strain evidence="8">2DFWR-13</strain>
    </source>
</reference>
<feature type="transmembrane region" description="Helical" evidence="5">
    <location>
        <begin position="118"/>
        <end position="135"/>
    </location>
</feature>
<evidence type="ECO:0000313" key="7">
    <source>
        <dbReference type="EMBL" id="AYF98360.1"/>
    </source>
</evidence>
<evidence type="ECO:0000256" key="4">
    <source>
        <dbReference type="ARBA" id="ARBA00023136"/>
    </source>
</evidence>
<keyword evidence="3 5" id="KW-1133">Transmembrane helix</keyword>
<dbReference type="InterPro" id="IPR051533">
    <property type="entry name" value="WaaL-like"/>
</dbReference>
<feature type="transmembrane region" description="Helical" evidence="5">
    <location>
        <begin position="202"/>
        <end position="217"/>
    </location>
</feature>
<dbReference type="AlphaFoldDB" id="A0A387BIK4"/>
<feature type="transmembrane region" description="Helical" evidence="5">
    <location>
        <begin position="85"/>
        <end position="106"/>
    </location>
</feature>
<dbReference type="InterPro" id="IPR007016">
    <property type="entry name" value="O-antigen_ligase-rel_domated"/>
</dbReference>
<feature type="transmembrane region" description="Helical" evidence="5">
    <location>
        <begin position="61"/>
        <end position="79"/>
    </location>
</feature>
<dbReference type="PANTHER" id="PTHR37422">
    <property type="entry name" value="TEICHURONIC ACID BIOSYNTHESIS PROTEIN TUAE"/>
    <property type="match status" value="1"/>
</dbReference>
<protein>
    <submittedName>
        <fullName evidence="7">O-antigen ligase family protein</fullName>
    </submittedName>
</protein>
<dbReference type="OrthoDB" id="1118146at2"/>
<organism evidence="7 8">
    <name type="scientific">Protaetiibacter intestinalis</name>
    <dbReference type="NCBI Taxonomy" id="2419774"/>
    <lineage>
        <taxon>Bacteria</taxon>
        <taxon>Bacillati</taxon>
        <taxon>Actinomycetota</taxon>
        <taxon>Actinomycetes</taxon>
        <taxon>Micrococcales</taxon>
        <taxon>Microbacteriaceae</taxon>
        <taxon>Protaetiibacter</taxon>
    </lineage>
</organism>
<feature type="domain" description="O-antigen ligase-related" evidence="6">
    <location>
        <begin position="209"/>
        <end position="352"/>
    </location>
</feature>
<feature type="transmembrane region" description="Helical" evidence="5">
    <location>
        <begin position="339"/>
        <end position="360"/>
    </location>
</feature>
<keyword evidence="8" id="KW-1185">Reference proteome</keyword>
<comment type="subcellular location">
    <subcellularLocation>
        <location evidence="1">Membrane</location>
        <topology evidence="1">Multi-pass membrane protein</topology>
    </subcellularLocation>
</comment>
<name>A0A387BIK4_9MICO</name>
<keyword evidence="2 5" id="KW-0812">Transmembrane</keyword>